<reference evidence="4" key="1">
    <citation type="submission" date="2023-04" db="EMBL/GenBank/DDBJ databases">
        <title>Complete genome sequence of Temperatibacter marinus.</title>
        <authorList>
            <person name="Rong J.-C."/>
            <person name="Yi M.-L."/>
            <person name="Zhao Q."/>
        </authorList>
    </citation>
    <scope>NUCLEOTIDE SEQUENCE</scope>
    <source>
        <strain evidence="4">NBRC 110045</strain>
    </source>
</reference>
<dbReference type="EMBL" id="CP123872">
    <property type="protein sequence ID" value="WND02527.1"/>
    <property type="molecule type" value="Genomic_DNA"/>
</dbReference>
<evidence type="ECO:0000259" key="3">
    <source>
        <dbReference type="Pfam" id="PF17746"/>
    </source>
</evidence>
<organism evidence="4 5">
    <name type="scientific">Temperatibacter marinus</name>
    <dbReference type="NCBI Taxonomy" id="1456591"/>
    <lineage>
        <taxon>Bacteria</taxon>
        <taxon>Pseudomonadati</taxon>
        <taxon>Pseudomonadota</taxon>
        <taxon>Alphaproteobacteria</taxon>
        <taxon>Kordiimonadales</taxon>
        <taxon>Temperatibacteraceae</taxon>
        <taxon>Temperatibacter</taxon>
    </lineage>
</organism>
<dbReference type="AlphaFoldDB" id="A0AA52H9H9"/>
<dbReference type="PANTHER" id="PTHR30545:SF2">
    <property type="entry name" value="SUGAR FERMENTATION STIMULATION PROTEIN A"/>
    <property type="match status" value="1"/>
</dbReference>
<evidence type="ECO:0000256" key="1">
    <source>
        <dbReference type="HAMAP-Rule" id="MF_00095"/>
    </source>
</evidence>
<dbReference type="Pfam" id="PF17746">
    <property type="entry name" value="SfsA_N"/>
    <property type="match status" value="1"/>
</dbReference>
<dbReference type="Pfam" id="PF03749">
    <property type="entry name" value="SfsA"/>
    <property type="match status" value="1"/>
</dbReference>
<proteinExistence type="inferred from homology"/>
<dbReference type="RefSeq" id="WP_310798362.1">
    <property type="nucleotide sequence ID" value="NZ_CP123872.1"/>
</dbReference>
<dbReference type="Gene3D" id="3.40.1350.60">
    <property type="match status" value="1"/>
</dbReference>
<dbReference type="GO" id="GO:0003677">
    <property type="term" value="F:DNA binding"/>
    <property type="evidence" value="ECO:0007669"/>
    <property type="project" value="InterPro"/>
</dbReference>
<evidence type="ECO:0000313" key="4">
    <source>
        <dbReference type="EMBL" id="WND02527.1"/>
    </source>
</evidence>
<dbReference type="KEGG" id="tmk:QGN29_13320"/>
<sequence length="241" mass="27000">MQFTAPLRSGKLVKRYKRFLADIELECGEIITAHCANSGSMLGLKEEGSLVWVSPNTNPKAKLDWRWELVDREGSLVGINTARPNAIVEEAILQNKIAELAGYDSLKREVKYGENSRIDILLSNEKSASHCYVEVKSVTLKAETEAEAEERRVALFPDSVTSRGKKHLLELEAMVKEGHRSVMVFLVQREDVDYFSTADTIDPAYGQTLREVLDAGVEALCYQCAVTTKEIKVVRKLPIKL</sequence>
<gene>
    <name evidence="1 4" type="primary">sfsA</name>
    <name evidence="4" type="ORF">QGN29_13320</name>
</gene>
<evidence type="ECO:0000313" key="5">
    <source>
        <dbReference type="Proteomes" id="UP001268683"/>
    </source>
</evidence>
<dbReference type="InterPro" id="IPR040452">
    <property type="entry name" value="SfsA_C"/>
</dbReference>
<feature type="domain" description="Sugar fermentation stimulation protein C-terminal" evidence="2">
    <location>
        <begin position="83"/>
        <end position="229"/>
    </location>
</feature>
<dbReference type="NCBIfam" id="TIGR00230">
    <property type="entry name" value="sfsA"/>
    <property type="match status" value="1"/>
</dbReference>
<comment type="similarity">
    <text evidence="1">Belongs to the SfsA family.</text>
</comment>
<protein>
    <recommendedName>
        <fullName evidence="1">Sugar fermentation stimulation protein homolog</fullName>
    </recommendedName>
</protein>
<feature type="domain" description="SfsA N-terminal OB" evidence="3">
    <location>
        <begin position="13"/>
        <end position="79"/>
    </location>
</feature>
<keyword evidence="5" id="KW-1185">Reference proteome</keyword>
<dbReference type="PANTHER" id="PTHR30545">
    <property type="entry name" value="SUGAR FERMENTATION STIMULATION PROTEIN A"/>
    <property type="match status" value="1"/>
</dbReference>
<dbReference type="CDD" id="cd22359">
    <property type="entry name" value="SfsA-like_bacterial"/>
    <property type="match status" value="1"/>
</dbReference>
<dbReference type="Proteomes" id="UP001268683">
    <property type="component" value="Chromosome"/>
</dbReference>
<dbReference type="InterPro" id="IPR005224">
    <property type="entry name" value="SfsA"/>
</dbReference>
<accession>A0AA52H9H9</accession>
<dbReference type="InterPro" id="IPR041465">
    <property type="entry name" value="SfsA_N"/>
</dbReference>
<evidence type="ECO:0000259" key="2">
    <source>
        <dbReference type="Pfam" id="PF03749"/>
    </source>
</evidence>
<dbReference type="Gene3D" id="2.40.50.580">
    <property type="match status" value="1"/>
</dbReference>
<dbReference type="HAMAP" id="MF_00095">
    <property type="entry name" value="SfsA"/>
    <property type="match status" value="1"/>
</dbReference>
<name>A0AA52H9H9_9PROT</name>